<keyword evidence="2" id="KW-1185">Reference proteome</keyword>
<protein>
    <recommendedName>
        <fullName evidence="3">DUF1876 domain-containing protein</fullName>
    </recommendedName>
</protein>
<dbReference type="SUPFAM" id="SSF143212">
    <property type="entry name" value="Rv2632c-like"/>
    <property type="match status" value="1"/>
</dbReference>
<dbReference type="AlphaFoldDB" id="A0A6I8M2B8"/>
<dbReference type="Gene3D" id="3.30.160.240">
    <property type="entry name" value="Rv1738"/>
    <property type="match status" value="1"/>
</dbReference>
<evidence type="ECO:0008006" key="3">
    <source>
        <dbReference type="Google" id="ProtNLM"/>
    </source>
</evidence>
<dbReference type="Pfam" id="PF08962">
    <property type="entry name" value="Rv2632c-like"/>
    <property type="match status" value="1"/>
</dbReference>
<name>A0A6I8M2B8_9PSEU</name>
<dbReference type="RefSeq" id="WP_230862834.1">
    <property type="nucleotide sequence ID" value="NZ_CABVGP010000002.1"/>
</dbReference>
<proteinExistence type="predicted"/>
<gene>
    <name evidence="1" type="ORF">AA23TX_06757</name>
</gene>
<dbReference type="InterPro" id="IPR038070">
    <property type="entry name" value="Rv2632c-like_sf"/>
</dbReference>
<accession>A0A6I8M2B8</accession>
<sequence>MSQPAKMWSFDAAIERGAHRTRAQIVLHTPDGHEFSGVGLALRTGPEQVASYLALGRALSDLTEELVEAATAELDVEAGRTPHT</sequence>
<dbReference type="Proteomes" id="UP000399805">
    <property type="component" value="Unassembled WGS sequence"/>
</dbReference>
<evidence type="ECO:0000313" key="2">
    <source>
        <dbReference type="Proteomes" id="UP000399805"/>
    </source>
</evidence>
<reference evidence="1 2" key="1">
    <citation type="submission" date="2019-09" db="EMBL/GenBank/DDBJ databases">
        <authorList>
            <person name="Leyn A S."/>
        </authorList>
    </citation>
    <scope>NUCLEOTIDE SEQUENCE [LARGE SCALE GENOMIC DNA]</scope>
    <source>
        <strain evidence="1">AA231_1</strain>
    </source>
</reference>
<organism evidence="1 2">
    <name type="scientific">Amycolatopsis camponoti</name>
    <dbReference type="NCBI Taxonomy" id="2606593"/>
    <lineage>
        <taxon>Bacteria</taxon>
        <taxon>Bacillati</taxon>
        <taxon>Actinomycetota</taxon>
        <taxon>Actinomycetes</taxon>
        <taxon>Pseudonocardiales</taxon>
        <taxon>Pseudonocardiaceae</taxon>
        <taxon>Amycolatopsis</taxon>
    </lineage>
</organism>
<dbReference type="EMBL" id="CABVGP010000002">
    <property type="protein sequence ID" value="VVJ21737.1"/>
    <property type="molecule type" value="Genomic_DNA"/>
</dbReference>
<evidence type="ECO:0000313" key="1">
    <source>
        <dbReference type="EMBL" id="VVJ21737.1"/>
    </source>
</evidence>
<dbReference type="InterPro" id="IPR015057">
    <property type="entry name" value="Rv2632c-like"/>
</dbReference>